<proteinExistence type="predicted"/>
<accession>A0A7Y6IC12</accession>
<evidence type="ECO:0000256" key="2">
    <source>
        <dbReference type="SAM" id="SignalP"/>
    </source>
</evidence>
<dbReference type="PANTHER" id="PTHR30006">
    <property type="entry name" value="THIAMINE-BINDING PERIPLASMIC PROTEIN-RELATED"/>
    <property type="match status" value="1"/>
</dbReference>
<dbReference type="CDD" id="cd13589">
    <property type="entry name" value="PBP2_polyamine_RpCGA009"/>
    <property type="match status" value="1"/>
</dbReference>
<dbReference type="GO" id="GO:0030288">
    <property type="term" value="C:outer membrane-bounded periplasmic space"/>
    <property type="evidence" value="ECO:0007669"/>
    <property type="project" value="TreeGrafter"/>
</dbReference>
<dbReference type="Pfam" id="PF13416">
    <property type="entry name" value="SBP_bac_8"/>
    <property type="match status" value="1"/>
</dbReference>
<protein>
    <submittedName>
        <fullName evidence="3">ABC transporter substrate-binding protein</fullName>
    </submittedName>
</protein>
<dbReference type="EMBL" id="JABWGN010000011">
    <property type="protein sequence ID" value="NUW35458.1"/>
    <property type="molecule type" value="Genomic_DNA"/>
</dbReference>
<dbReference type="InterPro" id="IPR006059">
    <property type="entry name" value="SBP"/>
</dbReference>
<dbReference type="Proteomes" id="UP000586042">
    <property type="component" value="Unassembled WGS sequence"/>
</dbReference>
<dbReference type="GO" id="GO:0030976">
    <property type="term" value="F:thiamine pyrophosphate binding"/>
    <property type="evidence" value="ECO:0007669"/>
    <property type="project" value="TreeGrafter"/>
</dbReference>
<keyword evidence="1 2" id="KW-0732">Signal</keyword>
<feature type="chain" id="PRO_5030520033" evidence="2">
    <location>
        <begin position="28"/>
        <end position="349"/>
    </location>
</feature>
<evidence type="ECO:0000313" key="4">
    <source>
        <dbReference type="Proteomes" id="UP000586042"/>
    </source>
</evidence>
<dbReference type="PROSITE" id="PS51257">
    <property type="entry name" value="PROKAR_LIPOPROTEIN"/>
    <property type="match status" value="1"/>
</dbReference>
<evidence type="ECO:0000256" key="1">
    <source>
        <dbReference type="ARBA" id="ARBA00022729"/>
    </source>
</evidence>
<dbReference type="RefSeq" id="WP_175592879.1">
    <property type="nucleotide sequence ID" value="NZ_JABWGN010000011.1"/>
</dbReference>
<keyword evidence="4" id="KW-1185">Reference proteome</keyword>
<reference evidence="3 4" key="1">
    <citation type="submission" date="2020-06" db="EMBL/GenBank/DDBJ databases">
        <title>Nonomuraea sp. SMC257, a novel actinomycete isolated from soil.</title>
        <authorList>
            <person name="Chanama M."/>
        </authorList>
    </citation>
    <scope>NUCLEOTIDE SEQUENCE [LARGE SCALE GENOMIC DNA]</scope>
    <source>
        <strain evidence="3 4">SMC257</strain>
    </source>
</reference>
<dbReference type="PANTHER" id="PTHR30006:SF2">
    <property type="entry name" value="ABC TRANSPORTER SUBSTRATE-BINDING PROTEIN"/>
    <property type="match status" value="1"/>
</dbReference>
<dbReference type="SUPFAM" id="SSF53850">
    <property type="entry name" value="Periplasmic binding protein-like II"/>
    <property type="match status" value="1"/>
</dbReference>
<sequence length="349" mass="37693">MTAHRRRVLLIVLALLAPVAAACGAGAAREPGKLVVSVFGYAADRVERAVVEPFERMTGLDVVVETGANADRLSKLRVNRNAPTVDVVLMSDFYAAMGEKEGLFDKVDEARLPHLAEAHPFARNPDGYGPAYTYALLGMTYRTDRFPSAPGLERLGEPAYSGQVAVPDLAITAGVPFLTTLARAYGSGPADADAAFRALARLKPNVLTFYNRSTELASLLDRGEVVMAPSLDIFAVDLVARGRPVAWAPLDAGRVIVTNRAELVKGSAHRADAERFIDYLLSRETQERAAASFNDKPVNRAAKLPPVLARVTGKAAADPIRAGFRPLDLDLVMRNLTTWSRRFAREIAG</sequence>
<evidence type="ECO:0000313" key="3">
    <source>
        <dbReference type="EMBL" id="NUW35458.1"/>
    </source>
</evidence>
<dbReference type="AlphaFoldDB" id="A0A7Y6IC12"/>
<organism evidence="3 4">
    <name type="scientific">Nonomuraea montanisoli</name>
    <dbReference type="NCBI Taxonomy" id="2741721"/>
    <lineage>
        <taxon>Bacteria</taxon>
        <taxon>Bacillati</taxon>
        <taxon>Actinomycetota</taxon>
        <taxon>Actinomycetes</taxon>
        <taxon>Streptosporangiales</taxon>
        <taxon>Streptosporangiaceae</taxon>
        <taxon>Nonomuraea</taxon>
    </lineage>
</organism>
<name>A0A7Y6IC12_9ACTN</name>
<feature type="signal peptide" evidence="2">
    <location>
        <begin position="1"/>
        <end position="27"/>
    </location>
</feature>
<gene>
    <name evidence="3" type="ORF">HTZ77_29100</name>
</gene>
<dbReference type="GO" id="GO:0030975">
    <property type="term" value="F:thiamine binding"/>
    <property type="evidence" value="ECO:0007669"/>
    <property type="project" value="TreeGrafter"/>
</dbReference>
<dbReference type="GO" id="GO:0015888">
    <property type="term" value="P:thiamine transport"/>
    <property type="evidence" value="ECO:0007669"/>
    <property type="project" value="TreeGrafter"/>
</dbReference>
<comment type="caution">
    <text evidence="3">The sequence shown here is derived from an EMBL/GenBank/DDBJ whole genome shotgun (WGS) entry which is preliminary data.</text>
</comment>
<dbReference type="Gene3D" id="3.40.190.10">
    <property type="entry name" value="Periplasmic binding protein-like II"/>
    <property type="match status" value="2"/>
</dbReference>